<evidence type="ECO:0000313" key="1">
    <source>
        <dbReference type="EMBL" id="MBP1854651.1"/>
    </source>
</evidence>
<dbReference type="SUPFAM" id="SSF69279">
    <property type="entry name" value="Phage tail proteins"/>
    <property type="match status" value="1"/>
</dbReference>
<dbReference type="InterPro" id="IPR018989">
    <property type="entry name" value="DUF2001"/>
</dbReference>
<dbReference type="Pfam" id="PF09393">
    <property type="entry name" value="DUF2001"/>
    <property type="match status" value="1"/>
</dbReference>
<accession>A0ABS4E9M9</accession>
<proteinExistence type="predicted"/>
<organism evidence="1 2">
    <name type="scientific">Metaclostridioides mangenotii</name>
    <dbReference type="NCBI Taxonomy" id="1540"/>
    <lineage>
        <taxon>Bacteria</taxon>
        <taxon>Bacillati</taxon>
        <taxon>Bacillota</taxon>
        <taxon>Clostridia</taxon>
        <taxon>Peptostreptococcales</taxon>
        <taxon>Peptostreptococcaceae</taxon>
        <taxon>Metaclostridioides</taxon>
    </lineage>
</organism>
<dbReference type="EMBL" id="JAGGJX010000001">
    <property type="protein sequence ID" value="MBP1854651.1"/>
    <property type="molecule type" value="Genomic_DNA"/>
</dbReference>
<sequence>MRTMTSRDIVNGALAKCFITLNENRYELANIKNLKATVTFNKQEENIMGTTATINIATTWKGTCEGEMFYNSSILAKMAEEFQNTGNLPYFEIMTVNEDPSKSVGRNTTILENCLLDEVVIAAIDVDNATLKQDFKCTFEKFKLPETFKDLPLA</sequence>
<gene>
    <name evidence="1" type="ORF">J2Z43_001041</name>
</gene>
<dbReference type="Gene3D" id="2.30.110.40">
    <property type="entry name" value="Phage tail tube protein"/>
    <property type="match status" value="1"/>
</dbReference>
<dbReference type="Proteomes" id="UP000767291">
    <property type="component" value="Unassembled WGS sequence"/>
</dbReference>
<dbReference type="RefSeq" id="WP_209456130.1">
    <property type="nucleotide sequence ID" value="NZ_BAAACS010000012.1"/>
</dbReference>
<reference evidence="1 2" key="1">
    <citation type="submission" date="2021-03" db="EMBL/GenBank/DDBJ databases">
        <title>Genomic Encyclopedia of Type Strains, Phase IV (KMG-IV): sequencing the most valuable type-strain genomes for metagenomic binning, comparative biology and taxonomic classification.</title>
        <authorList>
            <person name="Goeker M."/>
        </authorList>
    </citation>
    <scope>NUCLEOTIDE SEQUENCE [LARGE SCALE GENOMIC DNA]</scope>
    <source>
        <strain evidence="1 2">DSM 1289</strain>
    </source>
</reference>
<keyword evidence="2" id="KW-1185">Reference proteome</keyword>
<evidence type="ECO:0000313" key="2">
    <source>
        <dbReference type="Proteomes" id="UP000767291"/>
    </source>
</evidence>
<comment type="caution">
    <text evidence="1">The sequence shown here is derived from an EMBL/GenBank/DDBJ whole genome shotgun (WGS) entry which is preliminary data.</text>
</comment>
<protein>
    <submittedName>
        <fullName evidence="1">Uncharacterized protein</fullName>
    </submittedName>
</protein>
<dbReference type="InterPro" id="IPR038628">
    <property type="entry name" value="XkdM-like_sf"/>
</dbReference>
<name>A0ABS4E9M9_9FIRM</name>